<evidence type="ECO:0000259" key="9">
    <source>
        <dbReference type="SMART" id="SM01046"/>
    </source>
</evidence>
<dbReference type="InterPro" id="IPR009061">
    <property type="entry name" value="DNA-bd_dom_put_sf"/>
</dbReference>
<protein>
    <submittedName>
        <fullName evidence="10">(Mediterranean fruit fly) hypothetical protein</fullName>
    </submittedName>
</protein>
<accession>A0A811UUD0</accession>
<dbReference type="GO" id="GO:0005667">
    <property type="term" value="C:transcription regulator complex"/>
    <property type="evidence" value="ECO:0007669"/>
    <property type="project" value="TreeGrafter"/>
</dbReference>
<keyword evidence="11" id="KW-1185">Reference proteome</keyword>
<feature type="domain" description="c-SKI SMAD4-binding" evidence="9">
    <location>
        <begin position="123"/>
        <end position="215"/>
    </location>
</feature>
<keyword evidence="5" id="KW-0804">Transcription</keyword>
<dbReference type="Pfam" id="PF08782">
    <property type="entry name" value="c-SKI_SMAD_bind"/>
    <property type="match status" value="1"/>
</dbReference>
<dbReference type="InterPro" id="IPR014890">
    <property type="entry name" value="c-SKI_SMAD4-bd_dom"/>
</dbReference>
<comment type="similarity">
    <text evidence="2">Belongs to the SKI family.</text>
</comment>
<dbReference type="FunFam" id="3.10.390.10:FF:000001">
    <property type="entry name" value="SKI family transcriptional corepressor 1"/>
    <property type="match status" value="1"/>
</dbReference>
<name>A0A811UUD0_CERCA</name>
<dbReference type="CDD" id="cd21080">
    <property type="entry name" value="DHD_Skor"/>
    <property type="match status" value="1"/>
</dbReference>
<dbReference type="SUPFAM" id="SSF46955">
    <property type="entry name" value="Putative DNA-binding domain"/>
    <property type="match status" value="1"/>
</dbReference>
<organism evidence="10 11">
    <name type="scientific">Ceratitis capitata</name>
    <name type="common">Mediterranean fruit fly</name>
    <name type="synonym">Tephritis capitata</name>
    <dbReference type="NCBI Taxonomy" id="7213"/>
    <lineage>
        <taxon>Eukaryota</taxon>
        <taxon>Metazoa</taxon>
        <taxon>Ecdysozoa</taxon>
        <taxon>Arthropoda</taxon>
        <taxon>Hexapoda</taxon>
        <taxon>Insecta</taxon>
        <taxon>Pterygota</taxon>
        <taxon>Neoptera</taxon>
        <taxon>Endopterygota</taxon>
        <taxon>Diptera</taxon>
        <taxon>Brachycera</taxon>
        <taxon>Muscomorpha</taxon>
        <taxon>Tephritoidea</taxon>
        <taxon>Tephritidae</taxon>
        <taxon>Ceratitis</taxon>
        <taxon>Ceratitis</taxon>
    </lineage>
</organism>
<feature type="region of interest" description="Disordered" evidence="7">
    <location>
        <begin position="398"/>
        <end position="427"/>
    </location>
</feature>
<dbReference type="InterPro" id="IPR023216">
    <property type="entry name" value="Tscrpt_reg_SKI_SnoN"/>
</dbReference>
<evidence type="ECO:0000313" key="10">
    <source>
        <dbReference type="EMBL" id="CAD7001337.1"/>
    </source>
</evidence>
<reference evidence="10" key="1">
    <citation type="submission" date="2020-11" db="EMBL/GenBank/DDBJ databases">
        <authorList>
            <person name="Whitehead M."/>
        </authorList>
    </citation>
    <scope>NUCLEOTIDE SEQUENCE</scope>
    <source>
        <strain evidence="10">EGII</strain>
    </source>
</reference>
<dbReference type="OrthoDB" id="3938623at2759"/>
<dbReference type="InterPro" id="IPR010919">
    <property type="entry name" value="SAND-like_dom_sf"/>
</dbReference>
<dbReference type="GO" id="GO:0000122">
    <property type="term" value="P:negative regulation of transcription by RNA polymerase II"/>
    <property type="evidence" value="ECO:0007669"/>
    <property type="project" value="TreeGrafter"/>
</dbReference>
<dbReference type="PANTHER" id="PTHR10005:SF26">
    <property type="entry name" value="CORL"/>
    <property type="match status" value="1"/>
</dbReference>
<evidence type="ECO:0000256" key="6">
    <source>
        <dbReference type="ARBA" id="ARBA00023242"/>
    </source>
</evidence>
<keyword evidence="4" id="KW-0805">Transcription regulation</keyword>
<evidence type="ECO:0000313" key="11">
    <source>
        <dbReference type="Proteomes" id="UP000606786"/>
    </source>
</evidence>
<dbReference type="GO" id="GO:0000981">
    <property type="term" value="F:DNA-binding transcription factor activity, RNA polymerase II-specific"/>
    <property type="evidence" value="ECO:0007669"/>
    <property type="project" value="TreeGrafter"/>
</dbReference>
<keyword evidence="6" id="KW-0539">Nucleus</keyword>
<dbReference type="SMART" id="SM01046">
    <property type="entry name" value="c-SKI_SMAD_bind"/>
    <property type="match status" value="1"/>
</dbReference>
<comment type="subcellular location">
    <subcellularLocation>
        <location evidence="1">Nucleus</location>
    </subcellularLocation>
</comment>
<comment type="caution">
    <text evidence="10">The sequence shown here is derived from an EMBL/GenBank/DDBJ whole genome shotgun (WGS) entry which is preliminary data.</text>
</comment>
<proteinExistence type="inferred from homology"/>
<dbReference type="Gene3D" id="3.10.260.20">
    <property type="entry name" value="Ski"/>
    <property type="match status" value="1"/>
</dbReference>
<dbReference type="PANTHER" id="PTHR10005">
    <property type="entry name" value="SKI ONCOGENE-RELATED"/>
    <property type="match status" value="1"/>
</dbReference>
<dbReference type="AlphaFoldDB" id="A0A811UUD0"/>
<feature type="compositionally biased region" description="Low complexity" evidence="7">
    <location>
        <begin position="400"/>
        <end position="410"/>
    </location>
</feature>
<dbReference type="SUPFAM" id="SSF63763">
    <property type="entry name" value="SAND domain-like"/>
    <property type="match status" value="1"/>
</dbReference>
<dbReference type="GO" id="GO:0046332">
    <property type="term" value="F:SMAD binding"/>
    <property type="evidence" value="ECO:0007669"/>
    <property type="project" value="InterPro"/>
</dbReference>
<feature type="transmembrane region" description="Helical" evidence="8">
    <location>
        <begin position="12"/>
        <end position="35"/>
    </location>
</feature>
<evidence type="ECO:0000256" key="7">
    <source>
        <dbReference type="SAM" id="MobiDB-lite"/>
    </source>
</evidence>
<evidence type="ECO:0000256" key="1">
    <source>
        <dbReference type="ARBA" id="ARBA00004123"/>
    </source>
</evidence>
<dbReference type="Pfam" id="PF02437">
    <property type="entry name" value="Ski_Sno_DHD"/>
    <property type="match status" value="1"/>
</dbReference>
<dbReference type="GO" id="GO:0000978">
    <property type="term" value="F:RNA polymerase II cis-regulatory region sequence-specific DNA binding"/>
    <property type="evidence" value="ECO:0007669"/>
    <property type="project" value="TreeGrafter"/>
</dbReference>
<evidence type="ECO:0000256" key="3">
    <source>
        <dbReference type="ARBA" id="ARBA00022491"/>
    </source>
</evidence>
<gene>
    <name evidence="10" type="ORF">CCAP1982_LOCUS9834</name>
</gene>
<keyword evidence="3" id="KW-0678">Repressor</keyword>
<keyword evidence="8" id="KW-0472">Membrane</keyword>
<dbReference type="Gene3D" id="3.10.390.10">
    <property type="entry name" value="SAND domain-like"/>
    <property type="match status" value="1"/>
</dbReference>
<evidence type="ECO:0000256" key="5">
    <source>
        <dbReference type="ARBA" id="ARBA00023163"/>
    </source>
</evidence>
<dbReference type="GO" id="GO:0005737">
    <property type="term" value="C:cytoplasm"/>
    <property type="evidence" value="ECO:0007669"/>
    <property type="project" value="TreeGrafter"/>
</dbReference>
<evidence type="ECO:0000256" key="8">
    <source>
        <dbReference type="SAM" id="Phobius"/>
    </source>
</evidence>
<dbReference type="GO" id="GO:0005634">
    <property type="term" value="C:nucleus"/>
    <property type="evidence" value="ECO:0007669"/>
    <property type="project" value="UniProtKB-SubCell"/>
</dbReference>
<evidence type="ECO:0000256" key="4">
    <source>
        <dbReference type="ARBA" id="ARBA00023015"/>
    </source>
</evidence>
<keyword evidence="8" id="KW-1133">Transmembrane helix</keyword>
<evidence type="ECO:0000256" key="2">
    <source>
        <dbReference type="ARBA" id="ARBA00009513"/>
    </source>
</evidence>
<dbReference type="EMBL" id="CAJHJT010000023">
    <property type="protein sequence ID" value="CAD7001337.1"/>
    <property type="molecule type" value="Genomic_DNA"/>
</dbReference>
<dbReference type="Proteomes" id="UP000606786">
    <property type="component" value="Unassembled WGS sequence"/>
</dbReference>
<keyword evidence="8" id="KW-0812">Transmembrane</keyword>
<dbReference type="FunFam" id="3.10.260.20:FF:000003">
    <property type="entry name" value="SKI family transcriptional corepressor 1 homolog-B-like"/>
    <property type="match status" value="1"/>
</dbReference>
<sequence>MSLFNLMRDSSSAFVCHNLVGTVLLYGIPIVSLYIEGQERLCLAQISNTLLKQYSYNEIHNRRVALGITCVQCTPVQLEILRRAGAMPVSSRRCGMITRREAERLCKSFLGDNAPPRLPENFAFTVYHKCAWGCRGSFLPSRYNSSRAKCIKCSYCGMFFSPNKFIFHSHRITAGDKYVQPDAANFNSWRRHLILSGQPAEDIVHAWEDVKAMFNGGTRKRAISHGFSATQTYVASQRQQKQNQLEKNINLGKPAAATLTRVSNESGSSKTIMTTGKPVSSHYHCHGIEVSPCETLCNSPQPSPPTNCQYQQHDDVGSGPTAAVVGVTAVAATVGTMRPLTLGNTTTHGVSYHGRTSNVSALQLADSNEQQVSLLPLSHNFMMDYMWHKQAAQNAAIGGNKNQNTNNSYNSVFKPKPTNGGTFPNTSQELRDLSKVTDEKNYETQFPTPSAFKPVLQQRQQNVFKAVTAVSATTTLAATPIYPATATETFVEDTTRTTKGIITCSRSSIEEKSLPKTDFTSTTTSATSSFASSEGDALLGIGPSEASLALTVHANFCATSGLLFHSTLPQTPATQIPPSTNIFDMSPVAPYRSSILAPVSLQCDLKRSNIDITSSYIKSSPSSGSENNNNEICGVEDDEVVDIETTEDDLPANNNLKGALSIASSRHHQPVDDTNFVEFQRNYQKKERRINGLDLDKSSDEVLTIETTEYTWPNRSATPNLPEYLKRDKRHQPVQIFQNKLTPSNASADSTTFDRTCQQQIQTALTIANAKSNEQLKKDFERFQASPTNSSVSNDIIYTKMKDESYNDSSSSVEITNNNCKARKRNRHNAYYFRPPLIWKRLLSSEVRIIQICSRSGSGDVIL</sequence>
<dbReference type="InterPro" id="IPR037000">
    <property type="entry name" value="Ski_DNA-bd_sf"/>
</dbReference>
<dbReference type="GO" id="GO:0030514">
    <property type="term" value="P:negative regulation of BMP signaling pathway"/>
    <property type="evidence" value="ECO:0007669"/>
    <property type="project" value="TreeGrafter"/>
</dbReference>
<dbReference type="InterPro" id="IPR003380">
    <property type="entry name" value="SKI/SNO/DAC"/>
</dbReference>